<dbReference type="Gene3D" id="1.20.120.1790">
    <property type="match status" value="1"/>
</dbReference>
<dbReference type="InterPro" id="IPR041523">
    <property type="entry name" value="ROQ_II"/>
</dbReference>
<dbReference type="Gene3D" id="3.30.40.10">
    <property type="entry name" value="Zinc/RING finger domain, C3HC4 (zinc finger)"/>
    <property type="match status" value="1"/>
</dbReference>
<evidence type="ECO:0000256" key="8">
    <source>
        <dbReference type="PROSITE-ProRule" id="PRU00723"/>
    </source>
</evidence>
<dbReference type="GO" id="GO:0003729">
    <property type="term" value="F:mRNA binding"/>
    <property type="evidence" value="ECO:0007669"/>
    <property type="project" value="TreeGrafter"/>
</dbReference>
<evidence type="ECO:0000256" key="4">
    <source>
        <dbReference type="ARBA" id="ARBA00022679"/>
    </source>
</evidence>
<keyword evidence="6 8" id="KW-0863">Zinc-finger</keyword>
<dbReference type="GO" id="GO:0010494">
    <property type="term" value="C:cytoplasmic stress granule"/>
    <property type="evidence" value="ECO:0007669"/>
    <property type="project" value="TreeGrafter"/>
</dbReference>
<feature type="compositionally biased region" description="Polar residues" evidence="9">
    <location>
        <begin position="521"/>
        <end position="532"/>
    </location>
</feature>
<feature type="zinc finger region" description="C3H1-type" evidence="8">
    <location>
        <begin position="417"/>
        <end position="445"/>
    </location>
</feature>
<dbReference type="FunFam" id="3.30.40.10:FF:000047">
    <property type="entry name" value="Roquin-2 isoform 1"/>
    <property type="match status" value="1"/>
</dbReference>
<dbReference type="GO" id="GO:0035613">
    <property type="term" value="F:RNA stem-loop binding"/>
    <property type="evidence" value="ECO:0007669"/>
    <property type="project" value="TreeGrafter"/>
</dbReference>
<dbReference type="EMBL" id="HBUF01135267">
    <property type="protein sequence ID" value="CAG6645108.1"/>
    <property type="molecule type" value="Transcribed_RNA"/>
</dbReference>
<dbReference type="GO" id="GO:0000932">
    <property type="term" value="C:P-body"/>
    <property type="evidence" value="ECO:0007669"/>
    <property type="project" value="UniProtKB-SubCell"/>
</dbReference>
<dbReference type="InterPro" id="IPR036855">
    <property type="entry name" value="Znf_CCCH_sf"/>
</dbReference>
<dbReference type="Gene3D" id="4.10.1000.10">
    <property type="entry name" value="Zinc finger, CCCH-type"/>
    <property type="match status" value="1"/>
</dbReference>
<dbReference type="SMART" id="SM00184">
    <property type="entry name" value="RING"/>
    <property type="match status" value="1"/>
</dbReference>
<dbReference type="PROSITE" id="PS00518">
    <property type="entry name" value="ZF_RING_1"/>
    <property type="match status" value="1"/>
</dbReference>
<dbReference type="InterPro" id="IPR013083">
    <property type="entry name" value="Znf_RING/FYVE/PHD"/>
</dbReference>
<evidence type="ECO:0000256" key="7">
    <source>
        <dbReference type="ARBA" id="ARBA00022833"/>
    </source>
</evidence>
<dbReference type="PANTHER" id="PTHR13139:SF54">
    <property type="entry name" value="RING-TYPE E3 UBIQUITIN TRANSFERASE"/>
    <property type="match status" value="1"/>
</dbReference>
<dbReference type="GO" id="GO:0008270">
    <property type="term" value="F:zinc ion binding"/>
    <property type="evidence" value="ECO:0007669"/>
    <property type="project" value="UniProtKB-KW"/>
</dbReference>
<dbReference type="EMBL" id="HBUF01135264">
    <property type="protein sequence ID" value="CAG6645105.1"/>
    <property type="molecule type" value="Transcribed_RNA"/>
</dbReference>
<evidence type="ECO:0000256" key="2">
    <source>
        <dbReference type="ARBA" id="ARBA00004201"/>
    </source>
</evidence>
<evidence type="ECO:0000256" key="9">
    <source>
        <dbReference type="SAM" id="MobiDB-lite"/>
    </source>
</evidence>
<organism evidence="12">
    <name type="scientific">Cacopsylla melanoneura</name>
    <dbReference type="NCBI Taxonomy" id="428564"/>
    <lineage>
        <taxon>Eukaryota</taxon>
        <taxon>Metazoa</taxon>
        <taxon>Ecdysozoa</taxon>
        <taxon>Arthropoda</taxon>
        <taxon>Hexapoda</taxon>
        <taxon>Insecta</taxon>
        <taxon>Pterygota</taxon>
        <taxon>Neoptera</taxon>
        <taxon>Paraneoptera</taxon>
        <taxon>Hemiptera</taxon>
        <taxon>Sternorrhyncha</taxon>
        <taxon>Psylloidea</taxon>
        <taxon>Psyllidae</taxon>
        <taxon>Psyllinae</taxon>
        <taxon>Cacopsylla</taxon>
    </lineage>
</organism>
<protein>
    <recommendedName>
        <fullName evidence="3">RING-type E3 ubiquitin transferase</fullName>
        <ecNumber evidence="3">2.3.2.27</ecNumber>
    </recommendedName>
</protein>
<dbReference type="FunFam" id="1.20.120.1790:FF:000001">
    <property type="entry name" value="roquin-1 isoform X1"/>
    <property type="match status" value="1"/>
</dbReference>
<dbReference type="InterPro" id="IPR000571">
    <property type="entry name" value="Znf_CCCH"/>
</dbReference>
<dbReference type="EMBL" id="HBUF01356610">
    <property type="protein sequence ID" value="CAG6717928.1"/>
    <property type="molecule type" value="Transcribed_RNA"/>
</dbReference>
<dbReference type="InterPro" id="IPR001841">
    <property type="entry name" value="Znf_RING"/>
</dbReference>
<dbReference type="InterPro" id="IPR048575">
    <property type="entry name" value="Roquin_1_2-like_ROQ"/>
</dbReference>
<dbReference type="SUPFAM" id="SSF57850">
    <property type="entry name" value="RING/U-box"/>
    <property type="match status" value="1"/>
</dbReference>
<keyword evidence="7 8" id="KW-0862">Zinc</keyword>
<feature type="domain" description="C3H1-type" evidence="11">
    <location>
        <begin position="417"/>
        <end position="445"/>
    </location>
</feature>
<dbReference type="PROSITE" id="PS50089">
    <property type="entry name" value="ZF_RING_2"/>
    <property type="match status" value="1"/>
</dbReference>
<dbReference type="GO" id="GO:0003725">
    <property type="term" value="F:double-stranded RNA binding"/>
    <property type="evidence" value="ECO:0007669"/>
    <property type="project" value="TreeGrafter"/>
</dbReference>
<dbReference type="AlphaFoldDB" id="A0A8D8Y237"/>
<dbReference type="Pfam" id="PF21206">
    <property type="entry name" value="Roquin_1_2-like_ROQ"/>
    <property type="match status" value="1"/>
</dbReference>
<evidence type="ECO:0000313" key="12">
    <source>
        <dbReference type="EMBL" id="CAG6717928.1"/>
    </source>
</evidence>
<dbReference type="EMBL" id="HBUF01535405">
    <property type="protein sequence ID" value="CAG6753125.1"/>
    <property type="molecule type" value="Transcribed_RNA"/>
</dbReference>
<dbReference type="EMBL" id="HBUF01193089">
    <property type="protein sequence ID" value="CAG6659000.1"/>
    <property type="molecule type" value="Transcribed_RNA"/>
</dbReference>
<dbReference type="PANTHER" id="PTHR13139">
    <property type="entry name" value="RING FINGER AND CCCH-TYPE ZINC FINGER DOMAIN-CONTAINING PROTEIN"/>
    <property type="match status" value="1"/>
</dbReference>
<dbReference type="Pfam" id="PF00642">
    <property type="entry name" value="zf-CCCH"/>
    <property type="match status" value="1"/>
</dbReference>
<sequence length="751" mass="84309">MPIQAPQWTEFLSCPICCNQFDNLARSPISLGCSHTICKHCLANLHRKQCPFDQWNVTLELDAIPVNYALLQLVGVKVPPPTIPSSLHLSPQEAQVYLDCKKCIEDLAIYLKPLSGRILVQGSNPTSCTLSRPMQRKLIGLINCQILEEEGRGRAMRAARSIGERAVTELNLQHQNPQQLSANLWAAVRARGCQFLGPAMQEEVLKLVLLALEDGSALSRKVLVMFVVQRLEPHFPQASKTSIGHVVQLLYRASCFKVSKREGDSSLMQLKEEFRTYESLRREHDAQIVEIATEAGLRIAPDQWSSLLYGDASRKSHMQSIIDKLQNPQSFAQSVQELVIALQRTGDPGNLANLRGEFERLSAIDPTAELTGFTWAELQGALEATRHVVSGLLDFVSVHGNRRPLGDNNSVLIHSGKYKVSLCRDLTLRGTCPRGVHCTFAHSDEELEKYRNKRHSNRSSATKSDEGGIMSEVNQVMKSGPLNQGKHHRGGYIMPHHQTTLPQQGGVGQGVGFKPPPPVEFNNNTLTQQSLMYTSPPPPIPPYTLYTPPPTPRYRGTNPTQQSEDEFVPFESPIRNKFGPISRTDMNKQTSPSTSLDPSPSTLANLFLNSKYMASPYIGQTSQLYPQGVKPQPGSKLFDTDLTLDYDLRCFEKDFSRLNLVKDTANEDDKLLSPQKIGYEEYPRLLGGQTSRSWTDDSCCWTSEEYRSDDEESYEVGIANDMRELELRWEVELEEHEKRWSSEDDQVKSKH</sequence>
<dbReference type="EMBL" id="HBUF01535401">
    <property type="protein sequence ID" value="CAG6753121.1"/>
    <property type="molecule type" value="Transcribed_RNA"/>
</dbReference>
<dbReference type="InterPro" id="IPR052249">
    <property type="entry name" value="Roquin_domain"/>
</dbReference>
<dbReference type="EC" id="2.3.2.27" evidence="3"/>
<comment type="catalytic activity">
    <reaction evidence="1">
        <text>S-ubiquitinyl-[E2 ubiquitin-conjugating enzyme]-L-cysteine + [acceptor protein]-L-lysine = [E2 ubiquitin-conjugating enzyme]-L-cysteine + N(6)-ubiquitinyl-[acceptor protein]-L-lysine.</text>
        <dbReference type="EC" id="2.3.2.27"/>
    </reaction>
</comment>
<evidence type="ECO:0000256" key="6">
    <source>
        <dbReference type="ARBA" id="ARBA00022771"/>
    </source>
</evidence>
<dbReference type="EMBL" id="HBUF01356611">
    <property type="protein sequence ID" value="CAG6717929.1"/>
    <property type="molecule type" value="Transcribed_RNA"/>
</dbReference>
<dbReference type="PROSITE" id="PS50103">
    <property type="entry name" value="ZF_C3H1"/>
    <property type="match status" value="1"/>
</dbReference>
<dbReference type="EMBL" id="HBUF01535403">
    <property type="protein sequence ID" value="CAG6753123.1"/>
    <property type="molecule type" value="Transcribed_RNA"/>
</dbReference>
<dbReference type="EMBL" id="HBUF01535404">
    <property type="protein sequence ID" value="CAG6753124.1"/>
    <property type="molecule type" value="Transcribed_RNA"/>
</dbReference>
<keyword evidence="4" id="KW-0808">Transferase</keyword>
<keyword evidence="5 8" id="KW-0479">Metal-binding</keyword>
<feature type="region of interest" description="Disordered" evidence="9">
    <location>
        <begin position="479"/>
        <end position="599"/>
    </location>
</feature>
<feature type="compositionally biased region" description="Pro residues" evidence="9">
    <location>
        <begin position="535"/>
        <end position="552"/>
    </location>
</feature>
<dbReference type="EMBL" id="HBUF01193090">
    <property type="protein sequence ID" value="CAG6659001.1"/>
    <property type="molecule type" value="Transcribed_RNA"/>
</dbReference>
<dbReference type="GO" id="GO:0006511">
    <property type="term" value="P:ubiquitin-dependent protein catabolic process"/>
    <property type="evidence" value="ECO:0007669"/>
    <property type="project" value="TreeGrafter"/>
</dbReference>
<dbReference type="GO" id="GO:0000209">
    <property type="term" value="P:protein polyubiquitination"/>
    <property type="evidence" value="ECO:0007669"/>
    <property type="project" value="TreeGrafter"/>
</dbReference>
<dbReference type="GO" id="GO:0061630">
    <property type="term" value="F:ubiquitin protein ligase activity"/>
    <property type="evidence" value="ECO:0007669"/>
    <property type="project" value="UniProtKB-EC"/>
</dbReference>
<feature type="compositionally biased region" description="Low complexity" evidence="9">
    <location>
        <begin position="590"/>
        <end position="599"/>
    </location>
</feature>
<dbReference type="GO" id="GO:0000288">
    <property type="term" value="P:nuclear-transcribed mRNA catabolic process, deadenylation-dependent decay"/>
    <property type="evidence" value="ECO:0007669"/>
    <property type="project" value="TreeGrafter"/>
</dbReference>
<dbReference type="EMBL" id="HBUF01135266">
    <property type="protein sequence ID" value="CAG6645107.1"/>
    <property type="molecule type" value="Transcribed_RNA"/>
</dbReference>
<dbReference type="InterPro" id="IPR017907">
    <property type="entry name" value="Znf_RING_CS"/>
</dbReference>
<name>A0A8D8Y237_9HEMI</name>
<dbReference type="EMBL" id="HBUF01535402">
    <property type="protein sequence ID" value="CAG6753122.1"/>
    <property type="molecule type" value="Transcribed_RNA"/>
</dbReference>
<reference evidence="12" key="1">
    <citation type="submission" date="2021-05" db="EMBL/GenBank/DDBJ databases">
        <authorList>
            <person name="Alioto T."/>
            <person name="Alioto T."/>
            <person name="Gomez Garrido J."/>
        </authorList>
    </citation>
    <scope>NUCLEOTIDE SEQUENCE</scope>
</reference>
<accession>A0A8D8Y237</accession>
<evidence type="ECO:0000256" key="1">
    <source>
        <dbReference type="ARBA" id="ARBA00000900"/>
    </source>
</evidence>
<comment type="subcellular location">
    <subcellularLocation>
        <location evidence="2">Cytoplasm</location>
        <location evidence="2">P-body</location>
    </subcellularLocation>
</comment>
<evidence type="ECO:0000256" key="3">
    <source>
        <dbReference type="ARBA" id="ARBA00012483"/>
    </source>
</evidence>
<evidence type="ECO:0000256" key="5">
    <source>
        <dbReference type="ARBA" id="ARBA00022723"/>
    </source>
</evidence>
<feature type="domain" description="RING-type" evidence="10">
    <location>
        <begin position="14"/>
        <end position="54"/>
    </location>
</feature>
<dbReference type="SUPFAM" id="SSF90229">
    <property type="entry name" value="CCCH zinc finger"/>
    <property type="match status" value="1"/>
</dbReference>
<dbReference type="Pfam" id="PF18386">
    <property type="entry name" value="ROQ_II"/>
    <property type="match status" value="1"/>
</dbReference>
<dbReference type="EMBL" id="HBUF01193088">
    <property type="protein sequence ID" value="CAG6658999.1"/>
    <property type="molecule type" value="Transcribed_RNA"/>
</dbReference>
<evidence type="ECO:0000259" key="11">
    <source>
        <dbReference type="PROSITE" id="PS50103"/>
    </source>
</evidence>
<feature type="region of interest" description="Disordered" evidence="9">
    <location>
        <begin position="451"/>
        <end position="470"/>
    </location>
</feature>
<proteinExistence type="predicted"/>
<dbReference type="SMART" id="SM00356">
    <property type="entry name" value="ZnF_C3H1"/>
    <property type="match status" value="1"/>
</dbReference>
<evidence type="ECO:0000259" key="10">
    <source>
        <dbReference type="PROSITE" id="PS50089"/>
    </source>
</evidence>
<dbReference type="EMBL" id="HBUF01135265">
    <property type="protein sequence ID" value="CAG6645106.1"/>
    <property type="molecule type" value="Transcribed_RNA"/>
</dbReference>